<protein>
    <recommendedName>
        <fullName evidence="8">Synaptopodin</fullName>
    </recommendedName>
</protein>
<reference evidence="6" key="2">
    <citation type="submission" date="2025-09" db="UniProtKB">
        <authorList>
            <consortium name="Ensembl"/>
        </authorList>
    </citation>
    <scope>IDENTIFICATION</scope>
</reference>
<keyword evidence="7" id="KW-1185">Reference proteome</keyword>
<dbReference type="Proteomes" id="UP000694546">
    <property type="component" value="Chromosome 10"/>
</dbReference>
<feature type="compositionally biased region" description="Low complexity" evidence="5">
    <location>
        <begin position="713"/>
        <end position="723"/>
    </location>
</feature>
<comment type="subcellular location">
    <subcellularLocation>
        <location evidence="1">Cytoplasm</location>
    </subcellularLocation>
</comment>
<dbReference type="GO" id="GO:0015629">
    <property type="term" value="C:actin cytoskeleton"/>
    <property type="evidence" value="ECO:0007669"/>
    <property type="project" value="TreeGrafter"/>
</dbReference>
<dbReference type="GeneID" id="115551872"/>
<feature type="compositionally biased region" description="Polar residues" evidence="5">
    <location>
        <begin position="924"/>
        <end position="948"/>
    </location>
</feature>
<feature type="region of interest" description="Disordered" evidence="5">
    <location>
        <begin position="509"/>
        <end position="531"/>
    </location>
</feature>
<feature type="region of interest" description="Disordered" evidence="5">
    <location>
        <begin position="641"/>
        <end position="686"/>
    </location>
</feature>
<accession>A0A8C5CKP5</accession>
<feature type="region of interest" description="Disordered" evidence="5">
    <location>
        <begin position="110"/>
        <end position="233"/>
    </location>
</feature>
<gene>
    <name evidence="6" type="primary">synpo</name>
</gene>
<feature type="compositionally biased region" description="Low complexity" evidence="5">
    <location>
        <begin position="644"/>
        <end position="655"/>
    </location>
</feature>
<dbReference type="Ensembl" id="ENSGMOT00000047881.1">
    <property type="protein sequence ID" value="ENSGMOP00000059736.1"/>
    <property type="gene ID" value="ENSGMOG00000024713.1"/>
</dbReference>
<dbReference type="PANTHER" id="PTHR24217:SF13">
    <property type="entry name" value="SYNAPTOPODIN"/>
    <property type="match status" value="1"/>
</dbReference>
<comment type="similarity">
    <text evidence="4">Belongs to the synaptopodin family.</text>
</comment>
<dbReference type="AlphaFoldDB" id="A0A8C5CKP5"/>
<feature type="region of interest" description="Disordered" evidence="5">
    <location>
        <begin position="1053"/>
        <end position="1081"/>
    </location>
</feature>
<evidence type="ECO:0000256" key="2">
    <source>
        <dbReference type="ARBA" id="ARBA00022490"/>
    </source>
</evidence>
<feature type="compositionally biased region" description="Acidic residues" evidence="5">
    <location>
        <begin position="209"/>
        <end position="225"/>
    </location>
</feature>
<dbReference type="GO" id="GO:0003779">
    <property type="term" value="F:actin binding"/>
    <property type="evidence" value="ECO:0007669"/>
    <property type="project" value="TreeGrafter"/>
</dbReference>
<dbReference type="RefSeq" id="XP_030223313.1">
    <property type="nucleotide sequence ID" value="XM_030367453.1"/>
</dbReference>
<feature type="region of interest" description="Disordered" evidence="5">
    <location>
        <begin position="311"/>
        <end position="405"/>
    </location>
</feature>
<feature type="region of interest" description="Disordered" evidence="5">
    <location>
        <begin position="545"/>
        <end position="623"/>
    </location>
</feature>
<evidence type="ECO:0000313" key="6">
    <source>
        <dbReference type="Ensembl" id="ENSGMOP00000059736.1"/>
    </source>
</evidence>
<organism evidence="6 7">
    <name type="scientific">Gadus morhua</name>
    <name type="common">Atlantic cod</name>
    <dbReference type="NCBI Taxonomy" id="8049"/>
    <lineage>
        <taxon>Eukaryota</taxon>
        <taxon>Metazoa</taxon>
        <taxon>Chordata</taxon>
        <taxon>Craniata</taxon>
        <taxon>Vertebrata</taxon>
        <taxon>Euteleostomi</taxon>
        <taxon>Actinopterygii</taxon>
        <taxon>Neopterygii</taxon>
        <taxon>Teleostei</taxon>
        <taxon>Neoteleostei</taxon>
        <taxon>Acanthomorphata</taxon>
        <taxon>Zeiogadaria</taxon>
        <taxon>Gadariae</taxon>
        <taxon>Gadiformes</taxon>
        <taxon>Gadoidei</taxon>
        <taxon>Gadidae</taxon>
        <taxon>Gadus</taxon>
    </lineage>
</organism>
<dbReference type="RefSeq" id="XP_030223312.1">
    <property type="nucleotide sequence ID" value="XM_030367452.1"/>
</dbReference>
<dbReference type="GO" id="GO:0030018">
    <property type="term" value="C:Z disc"/>
    <property type="evidence" value="ECO:0007669"/>
    <property type="project" value="TreeGrafter"/>
</dbReference>
<evidence type="ECO:0000256" key="1">
    <source>
        <dbReference type="ARBA" id="ARBA00004496"/>
    </source>
</evidence>
<feature type="compositionally biased region" description="Basic and acidic residues" evidence="5">
    <location>
        <begin position="566"/>
        <end position="575"/>
    </location>
</feature>
<evidence type="ECO:0008006" key="8">
    <source>
        <dbReference type="Google" id="ProtNLM"/>
    </source>
</evidence>
<dbReference type="OrthoDB" id="8943025at2759"/>
<dbReference type="CTD" id="11346"/>
<feature type="region of interest" description="Disordered" evidence="5">
    <location>
        <begin position="1"/>
        <end position="30"/>
    </location>
</feature>
<feature type="region of interest" description="Disordered" evidence="5">
    <location>
        <begin position="262"/>
        <end position="292"/>
    </location>
</feature>
<dbReference type="PANTHER" id="PTHR24217">
    <property type="entry name" value="PUTATIVE-RELATED"/>
    <property type="match status" value="1"/>
</dbReference>
<evidence type="ECO:0000256" key="4">
    <source>
        <dbReference type="ARBA" id="ARBA00038161"/>
    </source>
</evidence>
<reference evidence="6" key="1">
    <citation type="submission" date="2025-08" db="UniProtKB">
        <authorList>
            <consortium name="Ensembl"/>
        </authorList>
    </citation>
    <scope>IDENTIFICATION</scope>
</reference>
<feature type="compositionally biased region" description="Polar residues" evidence="5">
    <location>
        <begin position="879"/>
        <end position="898"/>
    </location>
</feature>
<name>A0A8C5CKP5_GADMO</name>
<feature type="compositionally biased region" description="Basic and acidic residues" evidence="5">
    <location>
        <begin position="186"/>
        <end position="202"/>
    </location>
</feature>
<evidence type="ECO:0000313" key="7">
    <source>
        <dbReference type="Proteomes" id="UP000694546"/>
    </source>
</evidence>
<feature type="region of interest" description="Disordered" evidence="5">
    <location>
        <begin position="703"/>
        <end position="955"/>
    </location>
</feature>
<dbReference type="GO" id="GO:0005634">
    <property type="term" value="C:nucleus"/>
    <property type="evidence" value="ECO:0007669"/>
    <property type="project" value="TreeGrafter"/>
</dbReference>
<feature type="compositionally biased region" description="Polar residues" evidence="5">
    <location>
        <begin position="782"/>
        <end position="801"/>
    </location>
</feature>
<proteinExistence type="inferred from homology"/>
<evidence type="ECO:0000256" key="5">
    <source>
        <dbReference type="SAM" id="MobiDB-lite"/>
    </source>
</evidence>
<feature type="compositionally biased region" description="Pro residues" evidence="5">
    <location>
        <begin position="665"/>
        <end position="674"/>
    </location>
</feature>
<feature type="compositionally biased region" description="Polar residues" evidence="5">
    <location>
        <begin position="726"/>
        <end position="750"/>
    </location>
</feature>
<evidence type="ECO:0000256" key="3">
    <source>
        <dbReference type="ARBA" id="ARBA00022553"/>
    </source>
</evidence>
<dbReference type="OMA" id="HMSRKTN"/>
<feature type="compositionally biased region" description="Pro residues" evidence="5">
    <location>
        <begin position="383"/>
        <end position="397"/>
    </location>
</feature>
<keyword evidence="3" id="KW-0597">Phosphoprotein</keyword>
<keyword evidence="2" id="KW-0963">Cytoplasm</keyword>
<sequence length="1097" mass="116693">MEKGHVSIRRGVSWSPAGGRKFQTTQDTSNISSNAPWEKCGFQGTQTLCPETEQSCRKTNLTRSASLSEKELKENRVRSQIIASQLTLPTNSGSRGVQLFNRRRQRVNAFTLESGGEGSAKDTAENANAPSSCDKPGWAEGGGKQKDRELNSRNSRAAGPLWSPTARTHQVGDIMEEPAEAGGQIHEAERMKSGERPEDRHFVPVNEGEVLEEGEEEVEEEEEEEVKCSSEEALDRELGDLEASVKVDFAPASCTTYRTQAREYPGGETPEPAPPVNSCHRTPSGPVPSAKQPAAIVNRTARPFFSPITVQSPEAVPTSPAMGAPPAPSYAAPRLPTFKAPHRAAFSPPPTAPHRAAFSPPPTAPHRAAFSPPPTAPHRAAFSPPPPPPSYPMPPLPAFTNQPPQIYSSPTCMSPVMSPAVSQYTATGASTAPYQPAPSIPPGSYYGGPAAVPGAHTYAPQPIEERTTMVKTGILEEMAAKRATGRKSMFTFKEKAVVAPNPELLSLVQGADERKKHGPRAPAPEPGSEEELLALGAEASNFLVEKQESSEGAAAPEWASCLKNSRTREREDRGPEQALTNASGKGAELFAKRQSRMDKFVVENPSAKPARSPSPTISLPPSWVFPSNMPGRVKAIAKNSEMSTQLTQTLQAQQQIKRKPSQPAAAPPPVPESPPLENGCTKMEMDLSRHQPYQLKSSLFILNPTKDPLGSLPRGAPAARAPVPSQPFSRQSSLPTGSPAFFSNQATHSSPHCMPPQSPLSPTGRMEYPAHYGAAPAHGQPRVNSAMSTASPERPSPSRSGVQAPRPMFSTRKAGIEPQTKKQSSPVLAPSATPPLTRAPGLSRRVSSPESPGLGVWSPGRPANKPPLTSPVSPPWGSRCQSPAINQSPQPAANTSVPYSKPPPTLTASSPMSPPWGSRCASPFTPQTTHPPSTSKTQRASSATSPVSLSGEGRCMSPVVSNLDSKANHRLLAKNIINAAKRKNSPSPGALSGHSLPISPLGTSHHGYDCGKPPVCPFDTRSLGALSPTFISPPPTPSQRICSPVRLYNSRSLTDSDASVESEDSGLRSPGSRTYNTCPRGWGGSLRVKRGSMSTDL</sequence>
<dbReference type="KEGG" id="gmh:115551872"/>
<dbReference type="InterPro" id="IPR051976">
    <property type="entry name" value="Synaptopodin_domain"/>
</dbReference>
<feature type="compositionally biased region" description="Pro residues" evidence="5">
    <location>
        <begin position="864"/>
        <end position="874"/>
    </location>
</feature>
<dbReference type="GeneTree" id="ENSGT00430000032979"/>
<dbReference type="GO" id="GO:0032233">
    <property type="term" value="P:positive regulation of actin filament bundle assembly"/>
    <property type="evidence" value="ECO:0007669"/>
    <property type="project" value="TreeGrafter"/>
</dbReference>